<dbReference type="EMBL" id="JACHXF010000007">
    <property type="protein sequence ID" value="MBB3095824.1"/>
    <property type="molecule type" value="Genomic_DNA"/>
</dbReference>
<reference evidence="1 2" key="1">
    <citation type="submission" date="2020-08" db="EMBL/GenBank/DDBJ databases">
        <title>Genomic Encyclopedia of Type Strains, Phase III (KMG-III): the genomes of soil and plant-associated and newly described type strains.</title>
        <authorList>
            <person name="Whitman W."/>
        </authorList>
    </citation>
    <scope>NUCLEOTIDE SEQUENCE [LARGE SCALE GENOMIC DNA]</scope>
    <source>
        <strain evidence="1 2">CECT 3287</strain>
    </source>
</reference>
<name>A0A7W5AH29_9ACTN</name>
<evidence type="ECO:0000313" key="1">
    <source>
        <dbReference type="EMBL" id="MBB3095824.1"/>
    </source>
</evidence>
<sequence length="111" mass="12085">MQLTFLGKSTQGGGSPTLYASDRGSYVVQGWRVHGQPSTTVEIPESLLRFLMPGTTLAVALVPTGHRWNGDDGECGTFTLTGERLDDDVLARLAVPGHEACIEVRERRKDE</sequence>
<dbReference type="AlphaFoldDB" id="A0A7W5AH29"/>
<organism evidence="1 2">
    <name type="scientific">Actinoplanes campanulatus</name>
    <dbReference type="NCBI Taxonomy" id="113559"/>
    <lineage>
        <taxon>Bacteria</taxon>
        <taxon>Bacillati</taxon>
        <taxon>Actinomycetota</taxon>
        <taxon>Actinomycetes</taxon>
        <taxon>Micromonosporales</taxon>
        <taxon>Micromonosporaceae</taxon>
        <taxon>Actinoplanes</taxon>
    </lineage>
</organism>
<protein>
    <submittedName>
        <fullName evidence="1">Uncharacterized protein</fullName>
    </submittedName>
</protein>
<proteinExistence type="predicted"/>
<gene>
    <name evidence="1" type="ORF">FHR83_003494</name>
</gene>
<dbReference type="Proteomes" id="UP000590749">
    <property type="component" value="Unassembled WGS sequence"/>
</dbReference>
<accession>A0A7W5AH29</accession>
<comment type="caution">
    <text evidence="1">The sequence shown here is derived from an EMBL/GenBank/DDBJ whole genome shotgun (WGS) entry which is preliminary data.</text>
</comment>
<keyword evidence="2" id="KW-1185">Reference proteome</keyword>
<dbReference type="RefSeq" id="WP_183220867.1">
    <property type="nucleotide sequence ID" value="NZ_BMPW01000005.1"/>
</dbReference>
<evidence type="ECO:0000313" key="2">
    <source>
        <dbReference type="Proteomes" id="UP000590749"/>
    </source>
</evidence>